<comment type="caution">
    <text evidence="2">The sequence shown here is derived from an EMBL/GenBank/DDBJ whole genome shotgun (WGS) entry which is preliminary data.</text>
</comment>
<gene>
    <name evidence="2" type="ORF">ElyMa_002859700</name>
</gene>
<reference evidence="2 3" key="1">
    <citation type="journal article" date="2021" name="Elife">
        <title>Chloroplast acquisition without the gene transfer in kleptoplastic sea slugs, Plakobranchus ocellatus.</title>
        <authorList>
            <person name="Maeda T."/>
            <person name="Takahashi S."/>
            <person name="Yoshida T."/>
            <person name="Shimamura S."/>
            <person name="Takaki Y."/>
            <person name="Nagai Y."/>
            <person name="Toyoda A."/>
            <person name="Suzuki Y."/>
            <person name="Arimoto A."/>
            <person name="Ishii H."/>
            <person name="Satoh N."/>
            <person name="Nishiyama T."/>
            <person name="Hasebe M."/>
            <person name="Maruyama T."/>
            <person name="Minagawa J."/>
            <person name="Obokata J."/>
            <person name="Shigenobu S."/>
        </authorList>
    </citation>
    <scope>NUCLEOTIDE SEQUENCE [LARGE SCALE GENOMIC DNA]</scope>
</reference>
<protein>
    <submittedName>
        <fullName evidence="2">Uncharacterized protein</fullName>
    </submittedName>
</protein>
<dbReference type="Gene3D" id="1.20.1070.10">
    <property type="entry name" value="Rhodopsin 7-helix transmembrane proteins"/>
    <property type="match status" value="1"/>
</dbReference>
<proteinExistence type="predicted"/>
<dbReference type="SUPFAM" id="SSF81321">
    <property type="entry name" value="Family A G protein-coupled receptor-like"/>
    <property type="match status" value="1"/>
</dbReference>
<dbReference type="AlphaFoldDB" id="A0AAV4HVM7"/>
<evidence type="ECO:0000313" key="2">
    <source>
        <dbReference type="EMBL" id="GFS02263.1"/>
    </source>
</evidence>
<feature type="region of interest" description="Disordered" evidence="1">
    <location>
        <begin position="72"/>
        <end position="109"/>
    </location>
</feature>
<keyword evidence="3" id="KW-1185">Reference proteome</keyword>
<dbReference type="EMBL" id="BMAT01005910">
    <property type="protein sequence ID" value="GFS02263.1"/>
    <property type="molecule type" value="Genomic_DNA"/>
</dbReference>
<evidence type="ECO:0000313" key="3">
    <source>
        <dbReference type="Proteomes" id="UP000762676"/>
    </source>
</evidence>
<name>A0AAV4HVM7_9GAST</name>
<dbReference type="Proteomes" id="UP000762676">
    <property type="component" value="Unassembled WGS sequence"/>
</dbReference>
<accession>A0AAV4HVM7</accession>
<sequence>MFCRHPPPPLSLFLPLDCERITRRSAEREHNITKLLGVITFIFVISWSVSWGVTIGDTLGLTPGSAHATVTYSGTTREEHSPTSGSGGTSSGSAAEGTSSGGSGPTASPATHLTVSLARNLFLVNHFCNIVVYAWLSKSFREKLAECYKIVLP</sequence>
<organism evidence="2 3">
    <name type="scientific">Elysia marginata</name>
    <dbReference type="NCBI Taxonomy" id="1093978"/>
    <lineage>
        <taxon>Eukaryota</taxon>
        <taxon>Metazoa</taxon>
        <taxon>Spiralia</taxon>
        <taxon>Lophotrochozoa</taxon>
        <taxon>Mollusca</taxon>
        <taxon>Gastropoda</taxon>
        <taxon>Heterobranchia</taxon>
        <taxon>Euthyneura</taxon>
        <taxon>Panpulmonata</taxon>
        <taxon>Sacoglossa</taxon>
        <taxon>Placobranchoidea</taxon>
        <taxon>Plakobranchidae</taxon>
        <taxon>Elysia</taxon>
    </lineage>
</organism>
<evidence type="ECO:0000256" key="1">
    <source>
        <dbReference type="SAM" id="MobiDB-lite"/>
    </source>
</evidence>